<dbReference type="OrthoDB" id="1100386at2759"/>
<dbReference type="InterPro" id="IPR000922">
    <property type="entry name" value="Lectin_gal-bd_dom"/>
</dbReference>
<reference evidence="4" key="1">
    <citation type="submission" date="2020-04" db="EMBL/GenBank/DDBJ databases">
        <authorList>
            <person name="Alioto T."/>
            <person name="Alioto T."/>
            <person name="Gomez Garrido J."/>
        </authorList>
    </citation>
    <scope>NUCLEOTIDE SEQUENCE</scope>
    <source>
        <strain evidence="4">A484AB</strain>
    </source>
</reference>
<dbReference type="GO" id="GO:0030246">
    <property type="term" value="F:carbohydrate binding"/>
    <property type="evidence" value="ECO:0007669"/>
    <property type="project" value="InterPro"/>
</dbReference>
<dbReference type="PANTHER" id="PTHR46780">
    <property type="entry name" value="PROTEIN EVA-1"/>
    <property type="match status" value="1"/>
</dbReference>
<feature type="region of interest" description="Disordered" evidence="1">
    <location>
        <begin position="311"/>
        <end position="361"/>
    </location>
</feature>
<keyword evidence="2" id="KW-1133">Transmembrane helix</keyword>
<dbReference type="InterPro" id="IPR043159">
    <property type="entry name" value="Lectin_gal-bd_sf"/>
</dbReference>
<protein>
    <submittedName>
        <fullName evidence="4">Latrophilin Cirl</fullName>
    </submittedName>
</protein>
<sequence>MKAFVLVFIVGLLVTLVHSYDSRAKHACEGRFLYLDCPRSKRVNILSANFGRTSRTVCSRPNQTFDEIPNCISTKAKKIIYSKCHKKNFCSVKASSAELGGDPCPGVLKYIDVIFKCVRIVPYRKITTTQSLPTQTTSAVSTSTTEQELSTTHSIVNIFDGKFFDGNSIKPNETNVKASSKDPNHGFFHSMLVLLVLLKDKPKHSLLSVMTGVAAGAVIVLITVLACVCVDKRRQKNESACFNDATMGEAVELEKSELLERNKGSNSESAKTDDQVDSAFCDEELDRRVSNDYETTSDLAYLDQYLDEYNKNRSLPRPPVAGNGRRDSGSQRMSRRAHNDGSKGRSYDYNSNNENSFTTFS</sequence>
<feature type="transmembrane region" description="Helical" evidence="2">
    <location>
        <begin position="206"/>
        <end position="230"/>
    </location>
</feature>
<proteinExistence type="predicted"/>
<keyword evidence="5" id="KW-1185">Reference proteome</keyword>
<dbReference type="EMBL" id="CACRXK020012121">
    <property type="protein sequence ID" value="CAB4022726.1"/>
    <property type="molecule type" value="Genomic_DNA"/>
</dbReference>
<evidence type="ECO:0000256" key="1">
    <source>
        <dbReference type="SAM" id="MobiDB-lite"/>
    </source>
</evidence>
<keyword evidence="2" id="KW-0812">Transmembrane</keyword>
<feature type="compositionally biased region" description="Basic and acidic residues" evidence="1">
    <location>
        <begin position="337"/>
        <end position="346"/>
    </location>
</feature>
<dbReference type="Pfam" id="PF02140">
    <property type="entry name" value="SUEL_Lectin"/>
    <property type="match status" value="1"/>
</dbReference>
<comment type="caution">
    <text evidence="4">The sequence shown here is derived from an EMBL/GenBank/DDBJ whole genome shotgun (WGS) entry which is preliminary data.</text>
</comment>
<gene>
    <name evidence="4" type="ORF">PACLA_8A013151</name>
</gene>
<dbReference type="Gene3D" id="2.60.120.740">
    <property type="match status" value="1"/>
</dbReference>
<keyword evidence="3" id="KW-0732">Signal</keyword>
<feature type="compositionally biased region" description="Low complexity" evidence="1">
    <location>
        <begin position="350"/>
        <end position="361"/>
    </location>
</feature>
<evidence type="ECO:0000313" key="4">
    <source>
        <dbReference type="EMBL" id="CAB4022726.1"/>
    </source>
</evidence>
<organism evidence="4 5">
    <name type="scientific">Paramuricea clavata</name>
    <name type="common">Red gorgonian</name>
    <name type="synonym">Violescent sea-whip</name>
    <dbReference type="NCBI Taxonomy" id="317549"/>
    <lineage>
        <taxon>Eukaryota</taxon>
        <taxon>Metazoa</taxon>
        <taxon>Cnidaria</taxon>
        <taxon>Anthozoa</taxon>
        <taxon>Octocorallia</taxon>
        <taxon>Malacalcyonacea</taxon>
        <taxon>Plexauridae</taxon>
        <taxon>Paramuricea</taxon>
    </lineage>
</organism>
<feature type="signal peptide" evidence="3">
    <location>
        <begin position="1"/>
        <end position="19"/>
    </location>
</feature>
<dbReference type="Proteomes" id="UP001152795">
    <property type="component" value="Unassembled WGS sequence"/>
</dbReference>
<evidence type="ECO:0000256" key="2">
    <source>
        <dbReference type="SAM" id="Phobius"/>
    </source>
</evidence>
<dbReference type="PROSITE" id="PS50228">
    <property type="entry name" value="SUEL_LECTIN"/>
    <property type="match status" value="1"/>
</dbReference>
<name>A0A6S7IXW1_PARCT</name>
<dbReference type="AlphaFoldDB" id="A0A6S7IXW1"/>
<accession>A0A6S7IXW1</accession>
<feature type="chain" id="PRO_5043400257" evidence="3">
    <location>
        <begin position="20"/>
        <end position="361"/>
    </location>
</feature>
<dbReference type="FunFam" id="2.60.120.740:FF:000001">
    <property type="entry name" value="Adhesion G protein-coupled receptor L2"/>
    <property type="match status" value="1"/>
</dbReference>
<keyword evidence="2" id="KW-0472">Membrane</keyword>
<evidence type="ECO:0000313" key="5">
    <source>
        <dbReference type="Proteomes" id="UP001152795"/>
    </source>
</evidence>
<dbReference type="CDD" id="cd22827">
    <property type="entry name" value="Gal_Rha_Lectin_SUL-I-like"/>
    <property type="match status" value="1"/>
</dbReference>
<evidence type="ECO:0000256" key="3">
    <source>
        <dbReference type="SAM" id="SignalP"/>
    </source>
</evidence>